<feature type="domain" description="CRAL/TRIO N-terminal" evidence="4">
    <location>
        <begin position="87"/>
        <end position="112"/>
    </location>
</feature>
<dbReference type="GO" id="GO:0008289">
    <property type="term" value="F:lipid binding"/>
    <property type="evidence" value="ECO:0007669"/>
    <property type="project" value="InterPro"/>
</dbReference>
<dbReference type="SUPFAM" id="SSF46938">
    <property type="entry name" value="CRAL/TRIO N-terminal domain"/>
    <property type="match status" value="1"/>
</dbReference>
<evidence type="ECO:0000313" key="6">
    <source>
        <dbReference type="RefSeq" id="XP_014506422.1"/>
    </source>
</evidence>
<keyword evidence="2" id="KW-0813">Transport</keyword>
<dbReference type="Gene3D" id="1.10.8.20">
    <property type="entry name" value="N-terminal domain of phosphatidylinositol transfer protein sec14p"/>
    <property type="match status" value="1"/>
</dbReference>
<accession>A0A1S3UK61</accession>
<keyword evidence="5" id="KW-1185">Reference proteome</keyword>
<dbReference type="GeneID" id="106766186"/>
<evidence type="ECO:0000259" key="4">
    <source>
        <dbReference type="SMART" id="SM01100"/>
    </source>
</evidence>
<protein>
    <submittedName>
        <fullName evidence="6">Patellin-4-like</fullName>
    </submittedName>
</protein>
<proteinExistence type="predicted"/>
<name>A0A1S3UK61_VIGRR</name>
<dbReference type="KEGG" id="vra:106766186"/>
<dbReference type="Proteomes" id="UP000087766">
    <property type="component" value="Chromosome 7"/>
</dbReference>
<reference evidence="5" key="1">
    <citation type="journal article" date="2014" name="Nat. Commun.">
        <title>Genome sequence of mungbean and insights into evolution within Vigna species.</title>
        <authorList>
            <person name="Kang Y.J."/>
            <person name="Kim S.K."/>
            <person name="Kim M.Y."/>
            <person name="Lestari P."/>
            <person name="Kim K.H."/>
            <person name="Ha B.K."/>
            <person name="Jun T.H."/>
            <person name="Hwang W.J."/>
            <person name="Lee T."/>
            <person name="Lee J."/>
            <person name="Shim S."/>
            <person name="Yoon M.Y."/>
            <person name="Jang Y.E."/>
            <person name="Han K.S."/>
            <person name="Taeprayoon P."/>
            <person name="Yoon N."/>
            <person name="Somta P."/>
            <person name="Tanya P."/>
            <person name="Kim K.S."/>
            <person name="Gwag J.G."/>
            <person name="Moon J.K."/>
            <person name="Lee Y.H."/>
            <person name="Park B.S."/>
            <person name="Bombarely A."/>
            <person name="Doyle J.J."/>
            <person name="Jackson S.A."/>
            <person name="Schafleitner R."/>
            <person name="Srinives P."/>
            <person name="Varshney R.K."/>
            <person name="Lee S.H."/>
        </authorList>
    </citation>
    <scope>NUCLEOTIDE SEQUENCE [LARGE SCALE GENOMIC DNA]</scope>
    <source>
        <strain evidence="5">cv. VC1973A</strain>
    </source>
</reference>
<sequence length="132" mass="15431">MSICETTGEDKTPCREDATIMMPITLQERRLRLGIETYLSFLGKRTRTEKKRSVLQGQTTTVTFSDKEHGPEEVEMWGISLLADERSDVILLKFLRTRDFKVKDVFNMLKNIVRWRKEFGIDALVLEDFIID</sequence>
<dbReference type="RefSeq" id="XP_014506422.1">
    <property type="nucleotide sequence ID" value="XM_014650936.1"/>
</dbReference>
<dbReference type="AlphaFoldDB" id="A0A1S3UK61"/>
<comment type="subcellular location">
    <subcellularLocation>
        <location evidence="1">Membrane</location>
    </subcellularLocation>
</comment>
<evidence type="ECO:0000256" key="2">
    <source>
        <dbReference type="ARBA" id="ARBA00022448"/>
    </source>
</evidence>
<dbReference type="GO" id="GO:0016020">
    <property type="term" value="C:membrane"/>
    <property type="evidence" value="ECO:0007669"/>
    <property type="project" value="UniProtKB-SubCell"/>
</dbReference>
<keyword evidence="3" id="KW-0472">Membrane</keyword>
<dbReference type="InterPro" id="IPR036273">
    <property type="entry name" value="CRAL/TRIO_N_dom_sf"/>
</dbReference>
<evidence type="ECO:0000256" key="3">
    <source>
        <dbReference type="ARBA" id="ARBA00023136"/>
    </source>
</evidence>
<reference evidence="6" key="2">
    <citation type="submission" date="2025-08" db="UniProtKB">
        <authorList>
            <consortium name="RefSeq"/>
        </authorList>
    </citation>
    <scope>IDENTIFICATION</scope>
    <source>
        <tissue evidence="6">Leaf</tissue>
    </source>
</reference>
<evidence type="ECO:0000256" key="1">
    <source>
        <dbReference type="ARBA" id="ARBA00004370"/>
    </source>
</evidence>
<gene>
    <name evidence="6" type="primary">LOC106766186</name>
</gene>
<dbReference type="InterPro" id="IPR011074">
    <property type="entry name" value="CRAL/TRIO_N_dom"/>
</dbReference>
<dbReference type="PANTHER" id="PTHR45932:SF17">
    <property type="entry name" value="CELLULAR RETINALDEHYDE-BINDING_TRIPLE FUNCTION DOMAIN-CONTAINING PROTEIN"/>
    <property type="match status" value="1"/>
</dbReference>
<evidence type="ECO:0000313" key="5">
    <source>
        <dbReference type="Proteomes" id="UP000087766"/>
    </source>
</evidence>
<dbReference type="PANTHER" id="PTHR45932">
    <property type="entry name" value="PATELLIN-1"/>
    <property type="match status" value="1"/>
</dbReference>
<dbReference type="Pfam" id="PF03765">
    <property type="entry name" value="CRAL_TRIO_N"/>
    <property type="match status" value="1"/>
</dbReference>
<dbReference type="SMART" id="SM01100">
    <property type="entry name" value="CRAL_TRIO_N"/>
    <property type="match status" value="1"/>
</dbReference>
<organism evidence="5 6">
    <name type="scientific">Vigna radiata var. radiata</name>
    <name type="common">Mung bean</name>
    <name type="synonym">Phaseolus aureus</name>
    <dbReference type="NCBI Taxonomy" id="3916"/>
    <lineage>
        <taxon>Eukaryota</taxon>
        <taxon>Viridiplantae</taxon>
        <taxon>Streptophyta</taxon>
        <taxon>Embryophyta</taxon>
        <taxon>Tracheophyta</taxon>
        <taxon>Spermatophyta</taxon>
        <taxon>Magnoliopsida</taxon>
        <taxon>eudicotyledons</taxon>
        <taxon>Gunneridae</taxon>
        <taxon>Pentapetalae</taxon>
        <taxon>rosids</taxon>
        <taxon>fabids</taxon>
        <taxon>Fabales</taxon>
        <taxon>Fabaceae</taxon>
        <taxon>Papilionoideae</taxon>
        <taxon>50 kb inversion clade</taxon>
        <taxon>NPAAA clade</taxon>
        <taxon>indigoferoid/millettioid clade</taxon>
        <taxon>Phaseoleae</taxon>
        <taxon>Vigna</taxon>
    </lineage>
</organism>
<dbReference type="InterPro" id="IPR044834">
    <property type="entry name" value="PATL"/>
</dbReference>
<dbReference type="OrthoDB" id="1746414at2759"/>